<evidence type="ECO:0000313" key="10">
    <source>
        <dbReference type="Proteomes" id="UP000241209"/>
    </source>
</evidence>
<name>A0A2T4PVR4_9STAP</name>
<dbReference type="InterPro" id="IPR010619">
    <property type="entry name" value="ThrE-like_N"/>
</dbReference>
<evidence type="ECO:0000259" key="8">
    <source>
        <dbReference type="Pfam" id="PF06738"/>
    </source>
</evidence>
<keyword evidence="4 7" id="KW-1133">Transmembrane helix</keyword>
<evidence type="ECO:0000256" key="1">
    <source>
        <dbReference type="ARBA" id="ARBA00004651"/>
    </source>
</evidence>
<sequence>MNQQHYPKELVQEIVMNAGLVLLEAGSEAFRVEDTMFRMARHLGYPNNQCYVSSTIINFALDIDDNIRVYRVKKRDTNLGDIHYVNNVSRMLEKGQITAEEALKRIRTIHESPLPYSLPFKMIAAGLISVFFSYLFSGAKEDIIATFIAGAIGYCIVELLHSWTSVKFIAEIVAACAIALIAVYNQMLLGGDTLNIAIISAVMPIVPGVLITNAIQDLFLGQLLVGISKGLEATFTSIAIGVGVGIVLLIFS</sequence>
<reference evidence="9 10" key="1">
    <citation type="journal article" date="2016" name="Front. Microbiol.">
        <title>Comprehensive Phylogenetic Analysis of Bovine Non-aureus Staphylococci Species Based on Whole-Genome Sequencing.</title>
        <authorList>
            <person name="Naushad S."/>
            <person name="Barkema H.W."/>
            <person name="Luby C."/>
            <person name="Condas L.A."/>
            <person name="Nobrega D.B."/>
            <person name="Carson D.A."/>
            <person name="De Buck J."/>
        </authorList>
    </citation>
    <scope>NUCLEOTIDE SEQUENCE [LARGE SCALE GENOMIC DNA]</scope>
    <source>
        <strain evidence="9 10">SNUC 2204</strain>
    </source>
</reference>
<dbReference type="Pfam" id="PF06738">
    <property type="entry name" value="ThrE"/>
    <property type="match status" value="1"/>
</dbReference>
<comment type="caution">
    <text evidence="9">The sequence shown here is derived from an EMBL/GenBank/DDBJ whole genome shotgun (WGS) entry which is preliminary data.</text>
</comment>
<dbReference type="PANTHER" id="PTHR34390:SF2">
    <property type="entry name" value="SUCCINATE TRANSPORTER SUBUNIT YJJP-RELATED"/>
    <property type="match status" value="1"/>
</dbReference>
<dbReference type="GO" id="GO:0022857">
    <property type="term" value="F:transmembrane transporter activity"/>
    <property type="evidence" value="ECO:0007669"/>
    <property type="project" value="InterPro"/>
</dbReference>
<comment type="similarity">
    <text evidence="6">Belongs to the ThrE exporter (TC 2.A.79) family.</text>
</comment>
<evidence type="ECO:0000256" key="2">
    <source>
        <dbReference type="ARBA" id="ARBA00022475"/>
    </source>
</evidence>
<feature type="transmembrane region" description="Helical" evidence="7">
    <location>
        <begin position="168"/>
        <end position="187"/>
    </location>
</feature>
<dbReference type="AlphaFoldDB" id="A0A2T4PVR4"/>
<feature type="transmembrane region" description="Helical" evidence="7">
    <location>
        <begin position="193"/>
        <end position="212"/>
    </location>
</feature>
<evidence type="ECO:0000256" key="7">
    <source>
        <dbReference type="SAM" id="Phobius"/>
    </source>
</evidence>
<evidence type="ECO:0000313" key="9">
    <source>
        <dbReference type="EMBL" id="PTI30547.1"/>
    </source>
</evidence>
<dbReference type="RefSeq" id="WP_107536735.1">
    <property type="nucleotide sequence ID" value="NZ_BMDF01000013.1"/>
</dbReference>
<accession>A0A2T4PVR4</accession>
<feature type="transmembrane region" description="Helical" evidence="7">
    <location>
        <begin position="143"/>
        <end position="161"/>
    </location>
</feature>
<dbReference type="EMBL" id="PZFK01000004">
    <property type="protein sequence ID" value="PTI30547.1"/>
    <property type="molecule type" value="Genomic_DNA"/>
</dbReference>
<dbReference type="Proteomes" id="UP000241209">
    <property type="component" value="Unassembled WGS sequence"/>
</dbReference>
<gene>
    <name evidence="9" type="ORF">BU072_02315</name>
</gene>
<evidence type="ECO:0000256" key="3">
    <source>
        <dbReference type="ARBA" id="ARBA00022692"/>
    </source>
</evidence>
<dbReference type="GeneID" id="64115588"/>
<feature type="transmembrane region" description="Helical" evidence="7">
    <location>
        <begin position="114"/>
        <end position="137"/>
    </location>
</feature>
<evidence type="ECO:0000256" key="5">
    <source>
        <dbReference type="ARBA" id="ARBA00023136"/>
    </source>
</evidence>
<dbReference type="GO" id="GO:0015744">
    <property type="term" value="P:succinate transport"/>
    <property type="evidence" value="ECO:0007669"/>
    <property type="project" value="TreeGrafter"/>
</dbReference>
<dbReference type="STRING" id="1167632.GCA_000286335_02090"/>
<protein>
    <submittedName>
        <fullName evidence="9">Threonine/serine exporter</fullName>
    </submittedName>
</protein>
<feature type="domain" description="Threonine/serine exporter-like N-terminal" evidence="8">
    <location>
        <begin position="14"/>
        <end position="250"/>
    </location>
</feature>
<dbReference type="GO" id="GO:0005886">
    <property type="term" value="C:plasma membrane"/>
    <property type="evidence" value="ECO:0007669"/>
    <property type="project" value="UniProtKB-SubCell"/>
</dbReference>
<keyword evidence="2" id="KW-1003">Cell membrane</keyword>
<comment type="subcellular location">
    <subcellularLocation>
        <location evidence="1">Cell membrane</location>
        <topology evidence="1">Multi-pass membrane protein</topology>
    </subcellularLocation>
</comment>
<feature type="transmembrane region" description="Helical" evidence="7">
    <location>
        <begin position="233"/>
        <end position="251"/>
    </location>
</feature>
<keyword evidence="3 7" id="KW-0812">Transmembrane</keyword>
<proteinExistence type="inferred from homology"/>
<dbReference type="PANTHER" id="PTHR34390">
    <property type="entry name" value="UPF0442 PROTEIN YJJB-RELATED"/>
    <property type="match status" value="1"/>
</dbReference>
<keyword evidence="5 7" id="KW-0472">Membrane</keyword>
<dbReference type="InterPro" id="IPR050539">
    <property type="entry name" value="ThrE_Dicarb/AminoAcid_Exp"/>
</dbReference>
<evidence type="ECO:0000256" key="6">
    <source>
        <dbReference type="ARBA" id="ARBA00034125"/>
    </source>
</evidence>
<evidence type="ECO:0000256" key="4">
    <source>
        <dbReference type="ARBA" id="ARBA00022989"/>
    </source>
</evidence>
<organism evidence="9 10">
    <name type="scientific">Mammaliicoccus vitulinus</name>
    <dbReference type="NCBI Taxonomy" id="71237"/>
    <lineage>
        <taxon>Bacteria</taxon>
        <taxon>Bacillati</taxon>
        <taxon>Bacillota</taxon>
        <taxon>Bacilli</taxon>
        <taxon>Bacillales</taxon>
        <taxon>Staphylococcaceae</taxon>
        <taxon>Mammaliicoccus</taxon>
    </lineage>
</organism>